<comment type="function">
    <text evidence="2 7">Hydrolysis of 6-phosphogluconolactone to 6-phosphogluconate.</text>
</comment>
<dbReference type="GO" id="GO:0017057">
    <property type="term" value="F:6-phosphogluconolactonase activity"/>
    <property type="evidence" value="ECO:0007669"/>
    <property type="project" value="UniProtKB-UniRule"/>
</dbReference>
<dbReference type="NCBIfam" id="TIGR01198">
    <property type="entry name" value="pgl"/>
    <property type="match status" value="1"/>
</dbReference>
<proteinExistence type="inferred from homology"/>
<dbReference type="GO" id="GO:0006098">
    <property type="term" value="P:pentose-phosphate shunt"/>
    <property type="evidence" value="ECO:0007669"/>
    <property type="project" value="UniProtKB-UniPathway"/>
</dbReference>
<dbReference type="PANTHER" id="PTHR11054">
    <property type="entry name" value="6-PHOSPHOGLUCONOLACTONASE"/>
    <property type="match status" value="1"/>
</dbReference>
<protein>
    <recommendedName>
        <fullName evidence="6 7">6-phosphogluconolactonase</fullName>
        <shortName evidence="7">6PGL</shortName>
        <ecNumber evidence="5 7">3.1.1.31</ecNumber>
    </recommendedName>
</protein>
<evidence type="ECO:0000256" key="1">
    <source>
        <dbReference type="ARBA" id="ARBA00000832"/>
    </source>
</evidence>
<evidence type="ECO:0000256" key="5">
    <source>
        <dbReference type="ARBA" id="ARBA00013198"/>
    </source>
</evidence>
<dbReference type="InterPro" id="IPR005900">
    <property type="entry name" value="6-phosphogluconolactonase_DevB"/>
</dbReference>
<evidence type="ECO:0000256" key="6">
    <source>
        <dbReference type="ARBA" id="ARBA00020337"/>
    </source>
</evidence>
<dbReference type="UniPathway" id="UPA00115">
    <property type="reaction ID" value="UER00409"/>
</dbReference>
<dbReference type="EMBL" id="WMIA01000001">
    <property type="protein sequence ID" value="MTF37461.1"/>
    <property type="molecule type" value="Genomic_DNA"/>
</dbReference>
<comment type="catalytic activity">
    <reaction evidence="1 7">
        <text>6-phospho-D-glucono-1,5-lactone + H2O = 6-phospho-D-gluconate + H(+)</text>
        <dbReference type="Rhea" id="RHEA:12556"/>
        <dbReference type="ChEBI" id="CHEBI:15377"/>
        <dbReference type="ChEBI" id="CHEBI:15378"/>
        <dbReference type="ChEBI" id="CHEBI:57955"/>
        <dbReference type="ChEBI" id="CHEBI:58759"/>
        <dbReference type="EC" id="3.1.1.31"/>
    </reaction>
</comment>
<sequence length="237" mass="26561">MTQIKIVADKNALVTSASDFIINKIKETIANKNICSIALAGGSTPKPIYQNIAQSDLPWDKIHVFWGDERYVPPTHPDSNEKMAREAWLNQVDIPAQNIYPMPTLGNNPMADASKYEQELKDFFGVANGFPSFDIILLGMGDDGHTASLFPHTNALKECDRLITVGNKEDNQRLTFTVPLINHAQWVIFLVSGKNKQEALKAVFDQESDSDQYPSKKIQPQGELIWFIDEDANSIRN</sequence>
<comment type="similarity">
    <text evidence="4 7">Belongs to the glucosamine/galactosamine-6-phosphate isomerase family. 6-phosphogluconolactonase subfamily.</text>
</comment>
<evidence type="ECO:0000256" key="3">
    <source>
        <dbReference type="ARBA" id="ARBA00004961"/>
    </source>
</evidence>
<evidence type="ECO:0000256" key="2">
    <source>
        <dbReference type="ARBA" id="ARBA00002681"/>
    </source>
</evidence>
<organism evidence="9 10">
    <name type="scientific">Cyanobacterium aponinum 0216</name>
    <dbReference type="NCBI Taxonomy" id="2676140"/>
    <lineage>
        <taxon>Bacteria</taxon>
        <taxon>Bacillati</taxon>
        <taxon>Cyanobacteriota</taxon>
        <taxon>Cyanophyceae</taxon>
        <taxon>Oscillatoriophycideae</taxon>
        <taxon>Chroococcales</taxon>
        <taxon>Geminocystaceae</taxon>
        <taxon>Cyanobacterium</taxon>
    </lineage>
</organism>
<dbReference type="InterPro" id="IPR037171">
    <property type="entry name" value="NagB/RpiA_transferase-like"/>
</dbReference>
<name>A0A844GQW1_9CHRO</name>
<dbReference type="EC" id="3.1.1.31" evidence="5 7"/>
<accession>A0A844GQW1</accession>
<comment type="caution">
    <text evidence="9">The sequence shown here is derived from an EMBL/GenBank/DDBJ whole genome shotgun (WGS) entry which is preliminary data.</text>
</comment>
<evidence type="ECO:0000256" key="7">
    <source>
        <dbReference type="RuleBase" id="RU365095"/>
    </source>
</evidence>
<dbReference type="Gene3D" id="3.40.50.1360">
    <property type="match status" value="1"/>
</dbReference>
<reference evidence="9 10" key="1">
    <citation type="submission" date="2019-11" db="EMBL/GenBank/DDBJ databases">
        <title>Isolation of a new High Light Tolerant Cyanobacteria.</title>
        <authorList>
            <person name="Dobson Z."/>
            <person name="Vaughn N."/>
            <person name="Vaughn M."/>
            <person name="Fromme P."/>
            <person name="Mazor Y."/>
        </authorList>
    </citation>
    <scope>NUCLEOTIDE SEQUENCE [LARGE SCALE GENOMIC DNA]</scope>
    <source>
        <strain evidence="9 10">0216</strain>
    </source>
</reference>
<evidence type="ECO:0000256" key="4">
    <source>
        <dbReference type="ARBA" id="ARBA00010662"/>
    </source>
</evidence>
<dbReference type="GO" id="GO:0005975">
    <property type="term" value="P:carbohydrate metabolic process"/>
    <property type="evidence" value="ECO:0007669"/>
    <property type="project" value="UniProtKB-UniRule"/>
</dbReference>
<dbReference type="AlphaFoldDB" id="A0A844GQW1"/>
<feature type="domain" description="Glucosamine/galactosamine-6-phosphate isomerase" evidence="8">
    <location>
        <begin position="9"/>
        <end position="226"/>
    </location>
</feature>
<dbReference type="InterPro" id="IPR039104">
    <property type="entry name" value="6PGL"/>
</dbReference>
<evidence type="ECO:0000313" key="9">
    <source>
        <dbReference type="EMBL" id="MTF37461.1"/>
    </source>
</evidence>
<dbReference type="PANTHER" id="PTHR11054:SF0">
    <property type="entry name" value="6-PHOSPHOGLUCONOLACTONASE"/>
    <property type="match status" value="1"/>
</dbReference>
<gene>
    <name evidence="7 9" type="primary">pgl</name>
    <name evidence="9" type="ORF">GGC33_00720</name>
</gene>
<comment type="pathway">
    <text evidence="3 7">Carbohydrate degradation; pentose phosphate pathway; D-ribulose 5-phosphate from D-glucose 6-phosphate (oxidative stage): step 2/3.</text>
</comment>
<dbReference type="InterPro" id="IPR006148">
    <property type="entry name" value="Glc/Gal-6P_isomerase"/>
</dbReference>
<evidence type="ECO:0000313" key="10">
    <source>
        <dbReference type="Proteomes" id="UP000437131"/>
    </source>
</evidence>
<dbReference type="Proteomes" id="UP000437131">
    <property type="component" value="Unassembled WGS sequence"/>
</dbReference>
<keyword evidence="7 9" id="KW-0378">Hydrolase</keyword>
<dbReference type="RefSeq" id="WP_015218267.1">
    <property type="nucleotide sequence ID" value="NZ_WMIA01000001.1"/>
</dbReference>
<dbReference type="CDD" id="cd01400">
    <property type="entry name" value="6PGL"/>
    <property type="match status" value="1"/>
</dbReference>
<dbReference type="Pfam" id="PF01182">
    <property type="entry name" value="Glucosamine_iso"/>
    <property type="match status" value="1"/>
</dbReference>
<dbReference type="SUPFAM" id="SSF100950">
    <property type="entry name" value="NagB/RpiA/CoA transferase-like"/>
    <property type="match status" value="1"/>
</dbReference>
<evidence type="ECO:0000259" key="8">
    <source>
        <dbReference type="Pfam" id="PF01182"/>
    </source>
</evidence>